<gene>
    <name evidence="1" type="ORF">BJX66DRAFT_318322</name>
</gene>
<protein>
    <submittedName>
        <fullName evidence="1">Uncharacterized protein</fullName>
    </submittedName>
</protein>
<accession>A0ABR4FJW4</accession>
<dbReference type="Proteomes" id="UP001610563">
    <property type="component" value="Unassembled WGS sequence"/>
</dbReference>
<dbReference type="EMBL" id="JBFTWV010000228">
    <property type="protein sequence ID" value="KAL2783549.1"/>
    <property type="molecule type" value="Genomic_DNA"/>
</dbReference>
<evidence type="ECO:0000313" key="2">
    <source>
        <dbReference type="Proteomes" id="UP001610563"/>
    </source>
</evidence>
<reference evidence="1 2" key="1">
    <citation type="submission" date="2024-07" db="EMBL/GenBank/DDBJ databases">
        <title>Section-level genome sequencing and comparative genomics of Aspergillus sections Usti and Cavernicolus.</title>
        <authorList>
            <consortium name="Lawrence Berkeley National Laboratory"/>
            <person name="Nybo J.L."/>
            <person name="Vesth T.C."/>
            <person name="Theobald S."/>
            <person name="Frisvad J.C."/>
            <person name="Larsen T.O."/>
            <person name="Kjaerboelling I."/>
            <person name="Rothschild-Mancinelli K."/>
            <person name="Lyhne E.K."/>
            <person name="Kogle M.E."/>
            <person name="Barry K."/>
            <person name="Clum A."/>
            <person name="Na H."/>
            <person name="Ledsgaard L."/>
            <person name="Lin J."/>
            <person name="Lipzen A."/>
            <person name="Kuo A."/>
            <person name="Riley R."/>
            <person name="Mondo S."/>
            <person name="Labutti K."/>
            <person name="Haridas S."/>
            <person name="Pangalinan J."/>
            <person name="Salamov A.A."/>
            <person name="Simmons B.A."/>
            <person name="Magnuson J.K."/>
            <person name="Chen J."/>
            <person name="Drula E."/>
            <person name="Henrissat B."/>
            <person name="Wiebenga A."/>
            <person name="Lubbers R.J."/>
            <person name="Gomes A.C."/>
            <person name="Makela M.R."/>
            <person name="Stajich J."/>
            <person name="Grigoriev I.V."/>
            <person name="Mortensen U.H."/>
            <person name="De Vries R.P."/>
            <person name="Baker S.E."/>
            <person name="Andersen M.R."/>
        </authorList>
    </citation>
    <scope>NUCLEOTIDE SEQUENCE [LARGE SCALE GENOMIC DNA]</scope>
    <source>
        <strain evidence="1 2">CBS 209.92</strain>
    </source>
</reference>
<organism evidence="1 2">
    <name type="scientific">Aspergillus keveii</name>
    <dbReference type="NCBI Taxonomy" id="714993"/>
    <lineage>
        <taxon>Eukaryota</taxon>
        <taxon>Fungi</taxon>
        <taxon>Dikarya</taxon>
        <taxon>Ascomycota</taxon>
        <taxon>Pezizomycotina</taxon>
        <taxon>Eurotiomycetes</taxon>
        <taxon>Eurotiomycetidae</taxon>
        <taxon>Eurotiales</taxon>
        <taxon>Aspergillaceae</taxon>
        <taxon>Aspergillus</taxon>
        <taxon>Aspergillus subgen. Nidulantes</taxon>
    </lineage>
</organism>
<sequence>MILVIVILSRKYSSSNNASCQNNMDSNAYYPIHHCNHVGHSSDLDNSSPVQLLQITAKQKQLL</sequence>
<keyword evidence="2" id="KW-1185">Reference proteome</keyword>
<name>A0ABR4FJW4_9EURO</name>
<proteinExistence type="predicted"/>
<evidence type="ECO:0000313" key="1">
    <source>
        <dbReference type="EMBL" id="KAL2783549.1"/>
    </source>
</evidence>
<comment type="caution">
    <text evidence="1">The sequence shown here is derived from an EMBL/GenBank/DDBJ whole genome shotgun (WGS) entry which is preliminary data.</text>
</comment>